<dbReference type="Gene3D" id="2.170.130.10">
    <property type="entry name" value="TonB-dependent receptor, plug domain"/>
    <property type="match status" value="1"/>
</dbReference>
<dbReference type="InterPro" id="IPR037066">
    <property type="entry name" value="Plug_dom_sf"/>
</dbReference>
<accession>A0A6N8L402</accession>
<dbReference type="NCBIfam" id="TIGR04056">
    <property type="entry name" value="OMP_RagA_SusC"/>
    <property type="match status" value="1"/>
</dbReference>
<keyword evidence="8" id="KW-0675">Receptor</keyword>
<keyword evidence="6 11" id="KW-0798">TonB box</keyword>
<dbReference type="InterPro" id="IPR008969">
    <property type="entry name" value="CarboxyPept-like_regulatory"/>
</dbReference>
<dbReference type="Gene3D" id="2.40.170.20">
    <property type="entry name" value="TonB-dependent receptor, beta-barrel domain"/>
    <property type="match status" value="1"/>
</dbReference>
<evidence type="ECO:0000256" key="9">
    <source>
        <dbReference type="ARBA" id="ARBA00023237"/>
    </source>
</evidence>
<evidence type="ECO:0000256" key="4">
    <source>
        <dbReference type="ARBA" id="ARBA00022692"/>
    </source>
</evidence>
<evidence type="ECO:0000259" key="12">
    <source>
        <dbReference type="Pfam" id="PF00593"/>
    </source>
</evidence>
<comment type="caution">
    <text evidence="14">The sequence shown here is derived from an EMBL/GenBank/DDBJ whole genome shotgun (WGS) entry which is preliminary data.</text>
</comment>
<proteinExistence type="inferred from homology"/>
<dbReference type="NCBIfam" id="TIGR04057">
    <property type="entry name" value="SusC_RagA_signa"/>
    <property type="match status" value="1"/>
</dbReference>
<evidence type="ECO:0000256" key="6">
    <source>
        <dbReference type="ARBA" id="ARBA00023077"/>
    </source>
</evidence>
<dbReference type="InterPro" id="IPR023997">
    <property type="entry name" value="TonB-dep_OMP_SusC/RagA_CS"/>
</dbReference>
<dbReference type="RefSeq" id="WP_160369231.1">
    <property type="nucleotide sequence ID" value="NZ_WSQA01000007.1"/>
</dbReference>
<reference evidence="14 15" key="1">
    <citation type="submission" date="2019-12" db="EMBL/GenBank/DDBJ databases">
        <authorList>
            <person name="Dong K."/>
        </authorList>
    </citation>
    <scope>NUCLEOTIDE SEQUENCE [LARGE SCALE GENOMIC DNA]</scope>
    <source>
        <strain evidence="14 15">JCM 31225</strain>
    </source>
</reference>
<protein>
    <submittedName>
        <fullName evidence="14">SusC/RagA family TonB-linked outer membrane protein</fullName>
    </submittedName>
</protein>
<dbReference type="Proteomes" id="UP000435036">
    <property type="component" value="Unassembled WGS sequence"/>
</dbReference>
<keyword evidence="5" id="KW-0732">Signal</keyword>
<dbReference type="SUPFAM" id="SSF49464">
    <property type="entry name" value="Carboxypeptidase regulatory domain-like"/>
    <property type="match status" value="1"/>
</dbReference>
<keyword evidence="9 10" id="KW-0998">Cell outer membrane</keyword>
<dbReference type="InterPro" id="IPR039426">
    <property type="entry name" value="TonB-dep_rcpt-like"/>
</dbReference>
<dbReference type="PANTHER" id="PTHR30069:SF29">
    <property type="entry name" value="HEMOGLOBIN AND HEMOGLOBIN-HAPTOGLOBIN-BINDING PROTEIN 1-RELATED"/>
    <property type="match status" value="1"/>
</dbReference>
<dbReference type="GO" id="GO:0044718">
    <property type="term" value="P:siderophore transmembrane transport"/>
    <property type="evidence" value="ECO:0007669"/>
    <property type="project" value="TreeGrafter"/>
</dbReference>
<evidence type="ECO:0000256" key="10">
    <source>
        <dbReference type="PROSITE-ProRule" id="PRU01360"/>
    </source>
</evidence>
<dbReference type="Pfam" id="PF07715">
    <property type="entry name" value="Plug"/>
    <property type="match status" value="1"/>
</dbReference>
<keyword evidence="3 10" id="KW-1134">Transmembrane beta strand</keyword>
<dbReference type="AlphaFoldDB" id="A0A6N8L402"/>
<organism evidence="14 15">
    <name type="scientific">Sphingobacterium humi</name>
    <dbReference type="NCBI Taxonomy" id="1796905"/>
    <lineage>
        <taxon>Bacteria</taxon>
        <taxon>Pseudomonadati</taxon>
        <taxon>Bacteroidota</taxon>
        <taxon>Sphingobacteriia</taxon>
        <taxon>Sphingobacteriales</taxon>
        <taxon>Sphingobacteriaceae</taxon>
        <taxon>Sphingobacterium</taxon>
    </lineage>
</organism>
<name>A0A6N8L402_9SPHI</name>
<dbReference type="InterPro" id="IPR012910">
    <property type="entry name" value="Plug_dom"/>
</dbReference>
<dbReference type="GO" id="GO:0009279">
    <property type="term" value="C:cell outer membrane"/>
    <property type="evidence" value="ECO:0007669"/>
    <property type="project" value="UniProtKB-SubCell"/>
</dbReference>
<dbReference type="SUPFAM" id="SSF56935">
    <property type="entry name" value="Porins"/>
    <property type="match status" value="1"/>
</dbReference>
<dbReference type="OrthoDB" id="9768177at2"/>
<evidence type="ECO:0000313" key="14">
    <source>
        <dbReference type="EMBL" id="MVZ62502.1"/>
    </source>
</evidence>
<comment type="similarity">
    <text evidence="10 11">Belongs to the TonB-dependent receptor family.</text>
</comment>
<keyword evidence="15" id="KW-1185">Reference proteome</keyword>
<dbReference type="InterPro" id="IPR023996">
    <property type="entry name" value="TonB-dep_OMP_SusC/RagA"/>
</dbReference>
<dbReference type="InterPro" id="IPR036942">
    <property type="entry name" value="Beta-barrel_TonB_sf"/>
</dbReference>
<evidence type="ECO:0000256" key="1">
    <source>
        <dbReference type="ARBA" id="ARBA00004571"/>
    </source>
</evidence>
<evidence type="ECO:0000256" key="7">
    <source>
        <dbReference type="ARBA" id="ARBA00023136"/>
    </source>
</evidence>
<evidence type="ECO:0000256" key="8">
    <source>
        <dbReference type="ARBA" id="ARBA00023170"/>
    </source>
</evidence>
<dbReference type="EMBL" id="WSQA01000007">
    <property type="protein sequence ID" value="MVZ62502.1"/>
    <property type="molecule type" value="Genomic_DNA"/>
</dbReference>
<keyword evidence="7 10" id="KW-0472">Membrane</keyword>
<evidence type="ECO:0000256" key="2">
    <source>
        <dbReference type="ARBA" id="ARBA00022448"/>
    </source>
</evidence>
<dbReference type="Pfam" id="PF13715">
    <property type="entry name" value="CarbopepD_reg_2"/>
    <property type="match status" value="1"/>
</dbReference>
<evidence type="ECO:0000256" key="11">
    <source>
        <dbReference type="RuleBase" id="RU003357"/>
    </source>
</evidence>
<dbReference type="PROSITE" id="PS52016">
    <property type="entry name" value="TONB_DEPENDENT_REC_3"/>
    <property type="match status" value="1"/>
</dbReference>
<dbReference type="InterPro" id="IPR000531">
    <property type="entry name" value="Beta-barrel_TonB"/>
</dbReference>
<dbReference type="Pfam" id="PF00593">
    <property type="entry name" value="TonB_dep_Rec_b-barrel"/>
    <property type="match status" value="1"/>
</dbReference>
<keyword evidence="4 10" id="KW-0812">Transmembrane</keyword>
<evidence type="ECO:0000313" key="15">
    <source>
        <dbReference type="Proteomes" id="UP000435036"/>
    </source>
</evidence>
<dbReference type="PANTHER" id="PTHR30069">
    <property type="entry name" value="TONB-DEPENDENT OUTER MEMBRANE RECEPTOR"/>
    <property type="match status" value="1"/>
</dbReference>
<dbReference type="GO" id="GO:0015344">
    <property type="term" value="F:siderophore uptake transmembrane transporter activity"/>
    <property type="evidence" value="ECO:0007669"/>
    <property type="project" value="TreeGrafter"/>
</dbReference>
<gene>
    <name evidence="14" type="ORF">GQF63_10745</name>
</gene>
<comment type="subcellular location">
    <subcellularLocation>
        <location evidence="1 10">Cell outer membrane</location>
        <topology evidence="1 10">Multi-pass membrane protein</topology>
    </subcellularLocation>
</comment>
<feature type="domain" description="TonB-dependent receptor plug" evidence="13">
    <location>
        <begin position="118"/>
        <end position="240"/>
    </location>
</feature>
<sequence>MMNLLYKQITSLLFLLLLCGISTVYAQKSISGTVRSEQGPLTGVTVQLIGSIKKTQTNATGQFSIEAKIGDKLRFSIIGYTSLVLSVDKETMQVNLQTESASIDEVVITGLGESRERRQLGYSMTQISSEDIRKTNAINPIAALQGLVPGLQVNVGTGGPQSTSRFQIRGASSLNQYGNTPLVVIDGIIMDEEVVLPNRGGDQDFGNILKNINIDDIESISVINGGSVTALYGSRASNGVILISTKKGYSQKGLGINFTHSQGFDKPYSSTEMQNKYGPGSNPTLIFQKDNDGNELMPAQNYAYSFGPAFDGRTLKDIDGRMIKYQANNNALSIFQTGRYMNSNLGIQGGNEQTTFRFSYSNMYSHGVAPNNKLTRNNFNFRATHRIGEILLLDANATYVNGQSFNPQYGGERWNMGNNLFYSLSYGMPRTYDLAHWRHNYLDPIQGGVNTTDPTGKAAILFLLYENKQQQSEDNFRGSFNAKINFNRYFQLENNFSANLFNTHLEVKNRGYQKAFHGGYYATYTSRVLQTRYRSNLNYNQSFEDFEVFTQAGMELNHSLRNGLRARAPKLNIPDVFRLSNASEKFMDEDKPNQFRSISAFFQASLTYKQNLNLNLYGRNDWDSSLVYPDGRGNFSYFYPGMDIAWTFSDMLKLPQHIINYGKLRFSYNQVGKGTSVYNAMTGYYLPRDIYDKIPNYGFDSKKLGNADLKPERSDTWEAGTEIKMLQNRFGFDFTFYRKNTKNQIINLPISRESGVTSKLINSGLIRNQGIELKVFGTPIKTQNFSWDMYFNYTRNWNKIIDLAPGVTTHELDGDDGIRAIAVVGGEYGTLIARYGHARYQAKDEQGNAVAHKYNGQPVMNASGTLAYYVRSQDYAHGTEREVTLGSTLPKFLGSIINKFNYKSFSLSFMLDAKFGGLVYSPTYNYGMQTGQIANSLYGRMGEAGSVSYSDSKGNEAWGMIPEGVFGQGVKINGTNVEGMSYQDAMDAGLLKPINAVNYYNITYGWGNGIREKSVFKSSWVMLRDISASYDLPKNLTSKMKLNNLRMTISARNIGYLYNSLPVNLNPEDYRSNGSVSAFLGGGSPLIRNFSFTINTNF</sequence>
<keyword evidence="2 10" id="KW-0813">Transport</keyword>
<evidence type="ECO:0000256" key="5">
    <source>
        <dbReference type="ARBA" id="ARBA00022729"/>
    </source>
</evidence>
<evidence type="ECO:0000256" key="3">
    <source>
        <dbReference type="ARBA" id="ARBA00022452"/>
    </source>
</evidence>
<evidence type="ECO:0000259" key="13">
    <source>
        <dbReference type="Pfam" id="PF07715"/>
    </source>
</evidence>
<feature type="domain" description="TonB-dependent receptor-like beta-barrel" evidence="12">
    <location>
        <begin position="429"/>
        <end position="842"/>
    </location>
</feature>